<evidence type="ECO:0000313" key="3">
    <source>
        <dbReference type="Proteomes" id="UP000515146"/>
    </source>
</evidence>
<proteinExistence type="predicted"/>
<dbReference type="KEGG" id="dpte:113797280"/>
<name>A0A6P6YDS3_DERPT</name>
<dbReference type="AlphaFoldDB" id="A0A6P6YDS3"/>
<gene>
    <name evidence="4" type="primary">LOC113797280</name>
</gene>
<sequence length="272" mass="30728">MCKTLLMIQLSRIWIILLTLIFIILTQMQIFHLNLIPWPNYHSLVAIILDLVLLIGLIASIIQHLKMLIFFSWLLALTFLLIFFGNTVSSQYQSDLIGMYYLLVICILSFTDAICIIKYRMPCEESAHHYHHLNHYPLGLLHNNNPLSTTTTNKCSPHQHQRQQTIIADSTLLPLPPLPLSTSSPSTIKQQQQHGTHSYPPTPPPPPFSKSHPHHSHTHHTHRIKTSSSSNIASPSSPPPLHLLPSSLLSSTSALNKSHCYVPKNDPQFHAV</sequence>
<dbReference type="Proteomes" id="UP000515146">
    <property type="component" value="Unplaced"/>
</dbReference>
<evidence type="ECO:0000256" key="1">
    <source>
        <dbReference type="SAM" id="MobiDB-lite"/>
    </source>
</evidence>
<reference evidence="4" key="1">
    <citation type="submission" date="2025-08" db="UniProtKB">
        <authorList>
            <consortium name="RefSeq"/>
        </authorList>
    </citation>
    <scope>IDENTIFICATION</scope>
    <source>
        <strain evidence="4">Airmid</strain>
    </source>
</reference>
<feature type="transmembrane region" description="Helical" evidence="2">
    <location>
        <begin position="97"/>
        <end position="117"/>
    </location>
</feature>
<feature type="transmembrane region" description="Helical" evidence="2">
    <location>
        <begin position="68"/>
        <end position="85"/>
    </location>
</feature>
<keyword evidence="2" id="KW-0812">Transmembrane</keyword>
<keyword evidence="2" id="KW-1133">Transmembrane helix</keyword>
<organism evidence="3 4">
    <name type="scientific">Dermatophagoides pteronyssinus</name>
    <name type="common">European house dust mite</name>
    <dbReference type="NCBI Taxonomy" id="6956"/>
    <lineage>
        <taxon>Eukaryota</taxon>
        <taxon>Metazoa</taxon>
        <taxon>Ecdysozoa</taxon>
        <taxon>Arthropoda</taxon>
        <taxon>Chelicerata</taxon>
        <taxon>Arachnida</taxon>
        <taxon>Acari</taxon>
        <taxon>Acariformes</taxon>
        <taxon>Sarcoptiformes</taxon>
        <taxon>Astigmata</taxon>
        <taxon>Psoroptidia</taxon>
        <taxon>Analgoidea</taxon>
        <taxon>Pyroglyphidae</taxon>
        <taxon>Dermatophagoidinae</taxon>
        <taxon>Dermatophagoides</taxon>
    </lineage>
</organism>
<evidence type="ECO:0000313" key="4">
    <source>
        <dbReference type="RefSeq" id="XP_027203440.1"/>
    </source>
</evidence>
<feature type="region of interest" description="Disordered" evidence="1">
    <location>
        <begin position="179"/>
        <end position="245"/>
    </location>
</feature>
<protein>
    <submittedName>
        <fullName evidence="4">Uncharacterized protein LOC113797280</fullName>
    </submittedName>
</protein>
<feature type="transmembrane region" description="Helical" evidence="2">
    <location>
        <begin position="12"/>
        <end position="35"/>
    </location>
</feature>
<dbReference type="RefSeq" id="XP_027203440.1">
    <property type="nucleotide sequence ID" value="XM_027347639.1"/>
</dbReference>
<feature type="transmembrane region" description="Helical" evidence="2">
    <location>
        <begin position="41"/>
        <end position="61"/>
    </location>
</feature>
<feature type="compositionally biased region" description="Low complexity" evidence="1">
    <location>
        <begin position="226"/>
        <end position="235"/>
    </location>
</feature>
<keyword evidence="2" id="KW-0472">Membrane</keyword>
<dbReference type="OMA" id="YRMPCEE"/>
<feature type="compositionally biased region" description="Basic residues" evidence="1">
    <location>
        <begin position="211"/>
        <end position="225"/>
    </location>
</feature>
<dbReference type="OrthoDB" id="6514302at2759"/>
<accession>A0A6P6YDS3</accession>
<dbReference type="InParanoid" id="A0A6P6YDS3"/>
<keyword evidence="3" id="KW-1185">Reference proteome</keyword>
<evidence type="ECO:0000256" key="2">
    <source>
        <dbReference type="SAM" id="Phobius"/>
    </source>
</evidence>